<protein>
    <submittedName>
        <fullName evidence="2">Uncharacterized protein</fullName>
    </submittedName>
</protein>
<gene>
    <name evidence="2" type="ORF">C9374_006895</name>
</gene>
<dbReference type="RefSeq" id="XP_044555258.1">
    <property type="nucleotide sequence ID" value="XM_044696805.1"/>
</dbReference>
<dbReference type="GeneID" id="68099349"/>
<feature type="region of interest" description="Disordered" evidence="1">
    <location>
        <begin position="1"/>
        <end position="32"/>
    </location>
</feature>
<feature type="compositionally biased region" description="Pro residues" evidence="1">
    <location>
        <begin position="1"/>
        <end position="11"/>
    </location>
</feature>
<evidence type="ECO:0000313" key="2">
    <source>
        <dbReference type="EMBL" id="KAG2393364.1"/>
    </source>
</evidence>
<dbReference type="AlphaFoldDB" id="A0AA88H4C1"/>
<proteinExistence type="predicted"/>
<keyword evidence="3" id="KW-1185">Reference proteome</keyword>
<feature type="compositionally biased region" description="Polar residues" evidence="1">
    <location>
        <begin position="13"/>
        <end position="28"/>
    </location>
</feature>
<comment type="caution">
    <text evidence="2">The sequence shown here is derived from an EMBL/GenBank/DDBJ whole genome shotgun (WGS) entry which is preliminary data.</text>
</comment>
<accession>A0AA88H4C1</accession>
<reference evidence="2 3" key="1">
    <citation type="journal article" date="2018" name="BMC Genomics">
        <title>The genome of Naegleria lovaniensis, the basis for a comparative approach to unravel pathogenicity factors of the human pathogenic amoeba N. fowleri.</title>
        <authorList>
            <person name="Liechti N."/>
            <person name="Schurch N."/>
            <person name="Bruggmann R."/>
            <person name="Wittwer M."/>
        </authorList>
    </citation>
    <scope>NUCLEOTIDE SEQUENCE [LARGE SCALE GENOMIC DNA]</scope>
    <source>
        <strain evidence="2 3">ATCC 30569</strain>
    </source>
</reference>
<name>A0AA88H4C1_NAELO</name>
<organism evidence="2 3">
    <name type="scientific">Naegleria lovaniensis</name>
    <name type="common">Amoeba</name>
    <dbReference type="NCBI Taxonomy" id="51637"/>
    <lineage>
        <taxon>Eukaryota</taxon>
        <taxon>Discoba</taxon>
        <taxon>Heterolobosea</taxon>
        <taxon>Tetramitia</taxon>
        <taxon>Eutetramitia</taxon>
        <taxon>Vahlkampfiidae</taxon>
        <taxon>Naegleria</taxon>
    </lineage>
</organism>
<evidence type="ECO:0000256" key="1">
    <source>
        <dbReference type="SAM" id="MobiDB-lite"/>
    </source>
</evidence>
<evidence type="ECO:0000313" key="3">
    <source>
        <dbReference type="Proteomes" id="UP000816034"/>
    </source>
</evidence>
<dbReference type="EMBL" id="PYSW02000002">
    <property type="protein sequence ID" value="KAG2393364.1"/>
    <property type="molecule type" value="Genomic_DNA"/>
</dbReference>
<dbReference type="Proteomes" id="UP000816034">
    <property type="component" value="Unassembled WGS sequence"/>
</dbReference>
<sequence>MPSSPSQPPPSSTRNIPINHKPSSFSQSEKPEFKSTEDMSNYYLKNTAILLNDILKCVETKHNRFECREEIEKLSQNLFEYRSEVSEQERMWKSALESVSRFSRTPFQSNIMIKELNRQQQELFEEQNRENFNKLARQDGTAIGNDNMFKTIASGLRNFGSFIFTKITRGGSDD</sequence>